<name>A0A5B1CJW5_9BACT</name>
<organism evidence="4 5">
    <name type="scientific">Rubripirellula obstinata</name>
    <dbReference type="NCBI Taxonomy" id="406547"/>
    <lineage>
        <taxon>Bacteria</taxon>
        <taxon>Pseudomonadati</taxon>
        <taxon>Planctomycetota</taxon>
        <taxon>Planctomycetia</taxon>
        <taxon>Pirellulales</taxon>
        <taxon>Pirellulaceae</taxon>
        <taxon>Rubripirellula</taxon>
    </lineage>
</organism>
<evidence type="ECO:0000259" key="3">
    <source>
        <dbReference type="Pfam" id="PF07687"/>
    </source>
</evidence>
<sequence>MICTGHAVNELARSYAVRMREVRRYLHRQPELSGEETRSTAFLSEVVSDLGLSPTLAGDGRGLYVDIGGDLDSDRDSARDSNRIAIRADIDALPIATELDVDYASRVDGVMHACGHDVHSAIAFGVAAMLSELSQQGCPVNARIIFQPEEETSQGGLHMIASGALKNIGGAIALHVDPTRPSGTIGVRDGSFTAGCDLFTCVIRGRGGHGARPHLTGDTIGAAAQWVTDTYRRVPRTTDARDAVVVNVGTMQSGAAPNVVPAEACMSGTLRTLSNSSGSKAKQTMQEISNSIAAVHKCEVSLTFGQHTPPVQNDVAMNLLLRDSGIELLGRNNVREIDQPSMGAEDFSFIAREVPAAMFRLGVAGIDVGSEPLHTSKFDIDESAMEIGASVLTFAAMRWCESSVLNLSHKAEA</sequence>
<protein>
    <submittedName>
        <fullName evidence="4">Putative hydrolase YxeP</fullName>
        <ecNumber evidence="4">3.-.-.-</ecNumber>
    </submittedName>
</protein>
<dbReference type="SUPFAM" id="SSF55031">
    <property type="entry name" value="Bacterial exopeptidase dimerisation domain"/>
    <property type="match status" value="1"/>
</dbReference>
<dbReference type="SUPFAM" id="SSF53187">
    <property type="entry name" value="Zn-dependent exopeptidases"/>
    <property type="match status" value="1"/>
</dbReference>
<evidence type="ECO:0000313" key="4">
    <source>
        <dbReference type="EMBL" id="KAA1261477.1"/>
    </source>
</evidence>
<feature type="binding site" evidence="2">
    <location>
        <position position="114"/>
    </location>
    <ligand>
        <name>Mn(2+)</name>
        <dbReference type="ChEBI" id="CHEBI:29035"/>
        <label>2</label>
    </ligand>
</feature>
<keyword evidence="2" id="KW-0479">Metal-binding</keyword>
<dbReference type="AlphaFoldDB" id="A0A5B1CJW5"/>
<dbReference type="PANTHER" id="PTHR11014:SF63">
    <property type="entry name" value="METALLOPEPTIDASE, PUTATIVE (AFU_ORTHOLOGUE AFUA_6G09600)-RELATED"/>
    <property type="match status" value="1"/>
</dbReference>
<dbReference type="GO" id="GO:0019877">
    <property type="term" value="P:diaminopimelate biosynthetic process"/>
    <property type="evidence" value="ECO:0007669"/>
    <property type="project" value="UniProtKB-ARBA"/>
</dbReference>
<accession>A0A5B1CJW5</accession>
<evidence type="ECO:0000256" key="1">
    <source>
        <dbReference type="ARBA" id="ARBA00022801"/>
    </source>
</evidence>
<feature type="binding site" evidence="2">
    <location>
        <position position="374"/>
    </location>
    <ligand>
        <name>Mn(2+)</name>
        <dbReference type="ChEBI" id="CHEBI:29035"/>
        <label>2</label>
    </ligand>
</feature>
<dbReference type="NCBIfam" id="TIGR01891">
    <property type="entry name" value="amidohydrolases"/>
    <property type="match status" value="1"/>
</dbReference>
<evidence type="ECO:0000256" key="2">
    <source>
        <dbReference type="PIRSR" id="PIRSR005962-1"/>
    </source>
</evidence>
<dbReference type="EMBL" id="VRLW01000001">
    <property type="protein sequence ID" value="KAA1261477.1"/>
    <property type="molecule type" value="Genomic_DNA"/>
</dbReference>
<dbReference type="GO" id="GO:0046872">
    <property type="term" value="F:metal ion binding"/>
    <property type="evidence" value="ECO:0007669"/>
    <property type="project" value="UniProtKB-KW"/>
</dbReference>
<dbReference type="InterPro" id="IPR017439">
    <property type="entry name" value="Amidohydrolase"/>
</dbReference>
<comment type="cofactor">
    <cofactor evidence="2">
        <name>Mn(2+)</name>
        <dbReference type="ChEBI" id="CHEBI:29035"/>
    </cofactor>
    <text evidence="2">The Mn(2+) ion enhances activity.</text>
</comment>
<dbReference type="Gene3D" id="3.40.630.10">
    <property type="entry name" value="Zn peptidases"/>
    <property type="match status" value="1"/>
</dbReference>
<feature type="binding site" evidence="2">
    <location>
        <position position="116"/>
    </location>
    <ligand>
        <name>Mn(2+)</name>
        <dbReference type="ChEBI" id="CHEBI:29035"/>
        <label>2</label>
    </ligand>
</feature>
<dbReference type="Pfam" id="PF07687">
    <property type="entry name" value="M20_dimer"/>
    <property type="match status" value="1"/>
</dbReference>
<evidence type="ECO:0000313" key="5">
    <source>
        <dbReference type="Proteomes" id="UP000322699"/>
    </source>
</evidence>
<dbReference type="EC" id="3.-.-.-" evidence="4"/>
<dbReference type="Pfam" id="PF01546">
    <property type="entry name" value="Peptidase_M20"/>
    <property type="match status" value="1"/>
</dbReference>
<feature type="domain" description="Peptidase M20 dimerisation" evidence="3">
    <location>
        <begin position="199"/>
        <end position="293"/>
    </location>
</feature>
<feature type="binding site" evidence="2">
    <location>
        <position position="151"/>
    </location>
    <ligand>
        <name>Mn(2+)</name>
        <dbReference type="ChEBI" id="CHEBI:29035"/>
        <label>2</label>
    </ligand>
</feature>
<dbReference type="InterPro" id="IPR002933">
    <property type="entry name" value="Peptidase_M20"/>
</dbReference>
<dbReference type="PIRSF" id="PIRSF005962">
    <property type="entry name" value="Pept_M20D_amidohydro"/>
    <property type="match status" value="1"/>
</dbReference>
<feature type="binding site" evidence="2">
    <location>
        <position position="175"/>
    </location>
    <ligand>
        <name>Mn(2+)</name>
        <dbReference type="ChEBI" id="CHEBI:29035"/>
        <label>2</label>
    </ligand>
</feature>
<reference evidence="4 5" key="1">
    <citation type="submission" date="2019-08" db="EMBL/GenBank/DDBJ databases">
        <title>Deep-cultivation of Planctomycetes and their phenomic and genomic characterization uncovers novel biology.</title>
        <authorList>
            <person name="Wiegand S."/>
            <person name="Jogler M."/>
            <person name="Boedeker C."/>
            <person name="Pinto D."/>
            <person name="Vollmers J."/>
            <person name="Rivas-Marin E."/>
            <person name="Kohn T."/>
            <person name="Peeters S.H."/>
            <person name="Heuer A."/>
            <person name="Rast P."/>
            <person name="Oberbeckmann S."/>
            <person name="Bunk B."/>
            <person name="Jeske O."/>
            <person name="Meyerdierks A."/>
            <person name="Storesund J.E."/>
            <person name="Kallscheuer N."/>
            <person name="Luecker S."/>
            <person name="Lage O.M."/>
            <person name="Pohl T."/>
            <person name="Merkel B.J."/>
            <person name="Hornburger P."/>
            <person name="Mueller R.-W."/>
            <person name="Bruemmer F."/>
            <person name="Labrenz M."/>
            <person name="Spormann A.M."/>
            <person name="Op Den Camp H."/>
            <person name="Overmann J."/>
            <person name="Amann R."/>
            <person name="Jetten M.S.M."/>
            <person name="Mascher T."/>
            <person name="Medema M.H."/>
            <person name="Devos D.P."/>
            <person name="Kaster A.-K."/>
            <person name="Ovreas L."/>
            <person name="Rohde M."/>
            <person name="Galperin M.Y."/>
            <person name="Jogler C."/>
        </authorList>
    </citation>
    <scope>NUCLEOTIDE SEQUENCE [LARGE SCALE GENOMIC DNA]</scope>
    <source>
        <strain evidence="4 5">LF1</strain>
    </source>
</reference>
<keyword evidence="2" id="KW-0464">Manganese</keyword>
<dbReference type="FunFam" id="3.30.70.360:FF:000001">
    <property type="entry name" value="N-acetyldiaminopimelate deacetylase"/>
    <property type="match status" value="1"/>
</dbReference>
<dbReference type="GO" id="GO:0050118">
    <property type="term" value="F:N-acetyldiaminopimelate deacetylase activity"/>
    <property type="evidence" value="ECO:0007669"/>
    <property type="project" value="UniProtKB-ARBA"/>
</dbReference>
<dbReference type="PANTHER" id="PTHR11014">
    <property type="entry name" value="PEPTIDASE M20 FAMILY MEMBER"/>
    <property type="match status" value="1"/>
</dbReference>
<proteinExistence type="predicted"/>
<dbReference type="InterPro" id="IPR036264">
    <property type="entry name" value="Bact_exopeptidase_dim_dom"/>
</dbReference>
<dbReference type="InterPro" id="IPR011650">
    <property type="entry name" value="Peptidase_M20_dimer"/>
</dbReference>
<dbReference type="Proteomes" id="UP000322699">
    <property type="component" value="Unassembled WGS sequence"/>
</dbReference>
<keyword evidence="5" id="KW-1185">Reference proteome</keyword>
<dbReference type="Gene3D" id="3.30.70.360">
    <property type="match status" value="1"/>
</dbReference>
<keyword evidence="1 4" id="KW-0378">Hydrolase</keyword>
<comment type="caution">
    <text evidence="4">The sequence shown here is derived from an EMBL/GenBank/DDBJ whole genome shotgun (WGS) entry which is preliminary data.</text>
</comment>
<gene>
    <name evidence="4" type="primary">yxeP_2</name>
    <name evidence="4" type="ORF">LF1_40270</name>
</gene>